<accession>A0A5J4UVQ3</accession>
<feature type="chain" id="PRO_5023869249" evidence="1">
    <location>
        <begin position="18"/>
        <end position="282"/>
    </location>
</feature>
<protein>
    <submittedName>
        <fullName evidence="2">Uncharacterized protein</fullName>
    </submittedName>
</protein>
<organism evidence="2 3">
    <name type="scientific">Streblomastix strix</name>
    <dbReference type="NCBI Taxonomy" id="222440"/>
    <lineage>
        <taxon>Eukaryota</taxon>
        <taxon>Metamonada</taxon>
        <taxon>Preaxostyla</taxon>
        <taxon>Oxymonadida</taxon>
        <taxon>Streblomastigidae</taxon>
        <taxon>Streblomastix</taxon>
    </lineage>
</organism>
<evidence type="ECO:0000313" key="2">
    <source>
        <dbReference type="EMBL" id="KAA6374364.1"/>
    </source>
</evidence>
<evidence type="ECO:0000313" key="3">
    <source>
        <dbReference type="Proteomes" id="UP000324800"/>
    </source>
</evidence>
<keyword evidence="1" id="KW-0732">Signal</keyword>
<name>A0A5J4UVQ3_9EUKA</name>
<proteinExistence type="predicted"/>
<dbReference type="EMBL" id="SNRW01012034">
    <property type="protein sequence ID" value="KAA6374364.1"/>
    <property type="molecule type" value="Genomic_DNA"/>
</dbReference>
<sequence>MWGTLHILITTVSVRWSFVGEIGQIRKELSIFLKIDTEKKKQLSRGCFKTIQLPPSQLIFTDLRSASAYSLAKTAEEQLWSRGMKDDGTWDVSEQLTMNSHFNAPNGLITSSVGLSRIRNFCFELHTAVIILENGAVFAYGQIQEFQSWDNIAADGFIVLTDSSRLKLRFDDELRGSVPGGQGPFGIFGTFHVVQYFRRMNAFLTDQGVVIDYAKELAGPVVRTILPFKVNELVQLILTKKTHVTALRDNGILFSISFEDQSVQDVTGYATKIAKIKSTDPI</sequence>
<gene>
    <name evidence="2" type="ORF">EZS28_030110</name>
</gene>
<dbReference type="Proteomes" id="UP000324800">
    <property type="component" value="Unassembled WGS sequence"/>
</dbReference>
<comment type="caution">
    <text evidence="2">The sequence shown here is derived from an EMBL/GenBank/DDBJ whole genome shotgun (WGS) entry which is preliminary data.</text>
</comment>
<feature type="signal peptide" evidence="1">
    <location>
        <begin position="1"/>
        <end position="17"/>
    </location>
</feature>
<reference evidence="2 3" key="1">
    <citation type="submission" date="2019-03" db="EMBL/GenBank/DDBJ databases">
        <title>Single cell metagenomics reveals metabolic interactions within the superorganism composed of flagellate Streblomastix strix and complex community of Bacteroidetes bacteria on its surface.</title>
        <authorList>
            <person name="Treitli S.C."/>
            <person name="Kolisko M."/>
            <person name="Husnik F."/>
            <person name="Keeling P."/>
            <person name="Hampl V."/>
        </authorList>
    </citation>
    <scope>NUCLEOTIDE SEQUENCE [LARGE SCALE GENOMIC DNA]</scope>
    <source>
        <strain evidence="2">ST1C</strain>
    </source>
</reference>
<evidence type="ECO:0000256" key="1">
    <source>
        <dbReference type="SAM" id="SignalP"/>
    </source>
</evidence>
<dbReference type="OrthoDB" id="61110at2759"/>
<dbReference type="AlphaFoldDB" id="A0A5J4UVQ3"/>